<keyword evidence="1" id="KW-1133">Transmembrane helix</keyword>
<organism evidence="2 3">
    <name type="scientific">Fulvimarina manganoxydans</name>
    <dbReference type="NCBI Taxonomy" id="937218"/>
    <lineage>
        <taxon>Bacteria</taxon>
        <taxon>Pseudomonadati</taxon>
        <taxon>Pseudomonadota</taxon>
        <taxon>Alphaproteobacteria</taxon>
        <taxon>Hyphomicrobiales</taxon>
        <taxon>Aurantimonadaceae</taxon>
        <taxon>Fulvimarina</taxon>
    </lineage>
</organism>
<proteinExistence type="predicted"/>
<evidence type="ECO:0000256" key="1">
    <source>
        <dbReference type="SAM" id="Phobius"/>
    </source>
</evidence>
<dbReference type="Proteomes" id="UP000192656">
    <property type="component" value="Unassembled WGS sequence"/>
</dbReference>
<sequence length="75" mass="8802">MSLVDRPAPSLFRAERREYRLIYWISFPLFLAMSVLSRLLPASMRPIPLERGRFFQIVADARETAHSVLPHAFMR</sequence>
<evidence type="ECO:0000313" key="2">
    <source>
        <dbReference type="EMBL" id="SMD11145.1"/>
    </source>
</evidence>
<dbReference type="OrthoDB" id="7916688at2"/>
<feature type="transmembrane region" description="Helical" evidence="1">
    <location>
        <begin position="21"/>
        <end position="40"/>
    </location>
</feature>
<gene>
    <name evidence="2" type="ORF">SAMN06297251_1296</name>
</gene>
<dbReference type="AlphaFoldDB" id="A0A1W2ENC3"/>
<keyword evidence="1" id="KW-0472">Membrane</keyword>
<keyword evidence="3" id="KW-1185">Reference proteome</keyword>
<dbReference type="EMBL" id="FWXR01000029">
    <property type="protein sequence ID" value="SMD11145.1"/>
    <property type="molecule type" value="Genomic_DNA"/>
</dbReference>
<accession>A0A1W2ENC3</accession>
<dbReference type="RefSeq" id="WP_084412571.1">
    <property type="nucleotide sequence ID" value="NZ_FWXR01000029.1"/>
</dbReference>
<keyword evidence="1" id="KW-0812">Transmembrane</keyword>
<name>A0A1W2ENC3_9HYPH</name>
<protein>
    <submittedName>
        <fullName evidence="2">Uncharacterized protein</fullName>
    </submittedName>
</protein>
<dbReference type="STRING" id="937218.SAMN06297251_1296"/>
<reference evidence="2 3" key="1">
    <citation type="submission" date="2017-04" db="EMBL/GenBank/DDBJ databases">
        <authorList>
            <person name="Afonso C.L."/>
            <person name="Miller P.J."/>
            <person name="Scott M.A."/>
            <person name="Spackman E."/>
            <person name="Goraichik I."/>
            <person name="Dimitrov K.M."/>
            <person name="Suarez D.L."/>
            <person name="Swayne D.E."/>
        </authorList>
    </citation>
    <scope>NUCLEOTIDE SEQUENCE [LARGE SCALE GENOMIC DNA]</scope>
    <source>
        <strain evidence="2 3">CGMCC 1.10972</strain>
    </source>
</reference>
<evidence type="ECO:0000313" key="3">
    <source>
        <dbReference type="Proteomes" id="UP000192656"/>
    </source>
</evidence>